<keyword evidence="4" id="KW-1185">Reference proteome</keyword>
<protein>
    <recommendedName>
        <fullName evidence="2">Hydantoinase/oxoprolinase N-terminal domain-containing protein</fullName>
    </recommendedName>
</protein>
<evidence type="ECO:0000313" key="3">
    <source>
        <dbReference type="EMBL" id="GAA1844338.1"/>
    </source>
</evidence>
<comment type="caution">
    <text evidence="3">The sequence shown here is derived from an EMBL/GenBank/DDBJ whole genome shotgun (WGS) entry which is preliminary data.</text>
</comment>
<dbReference type="EMBL" id="BAAAQK010000005">
    <property type="protein sequence ID" value="GAA1844338.1"/>
    <property type="molecule type" value="Genomic_DNA"/>
</dbReference>
<evidence type="ECO:0000313" key="4">
    <source>
        <dbReference type="Proteomes" id="UP001500449"/>
    </source>
</evidence>
<reference evidence="3 4" key="1">
    <citation type="journal article" date="2019" name="Int. J. Syst. Evol. Microbiol.">
        <title>The Global Catalogue of Microorganisms (GCM) 10K type strain sequencing project: providing services to taxonomists for standard genome sequencing and annotation.</title>
        <authorList>
            <consortium name="The Broad Institute Genomics Platform"/>
            <consortium name="The Broad Institute Genome Sequencing Center for Infectious Disease"/>
            <person name="Wu L."/>
            <person name="Ma J."/>
        </authorList>
    </citation>
    <scope>NUCLEOTIDE SEQUENCE [LARGE SCALE GENOMIC DNA]</scope>
    <source>
        <strain evidence="3 4">JCM 16009</strain>
    </source>
</reference>
<gene>
    <name evidence="3" type="ORF">GCM10009836_24710</name>
</gene>
<sequence>MAEILARLAAGGFEAVAVSLLWSVANPAHEERIGELLEELLPGIPHTLSHRSRRSSGSTAAPPRRRSTPR</sequence>
<proteinExistence type="predicted"/>
<dbReference type="Pfam" id="PF05378">
    <property type="entry name" value="Hydant_A_N"/>
    <property type="match status" value="1"/>
</dbReference>
<name>A0ABN2MZ22_9PSEU</name>
<feature type="region of interest" description="Disordered" evidence="1">
    <location>
        <begin position="47"/>
        <end position="70"/>
    </location>
</feature>
<evidence type="ECO:0000256" key="1">
    <source>
        <dbReference type="SAM" id="MobiDB-lite"/>
    </source>
</evidence>
<dbReference type="InterPro" id="IPR008040">
    <property type="entry name" value="Hydant_A_N"/>
</dbReference>
<dbReference type="Proteomes" id="UP001500449">
    <property type="component" value="Unassembled WGS sequence"/>
</dbReference>
<organism evidence="3 4">
    <name type="scientific">Pseudonocardia ailaonensis</name>
    <dbReference type="NCBI Taxonomy" id="367279"/>
    <lineage>
        <taxon>Bacteria</taxon>
        <taxon>Bacillati</taxon>
        <taxon>Actinomycetota</taxon>
        <taxon>Actinomycetes</taxon>
        <taxon>Pseudonocardiales</taxon>
        <taxon>Pseudonocardiaceae</taxon>
        <taxon>Pseudonocardia</taxon>
    </lineage>
</organism>
<accession>A0ABN2MZ22</accession>
<feature type="domain" description="Hydantoinase/oxoprolinase N-terminal" evidence="2">
    <location>
        <begin position="2"/>
        <end position="40"/>
    </location>
</feature>
<evidence type="ECO:0000259" key="2">
    <source>
        <dbReference type="Pfam" id="PF05378"/>
    </source>
</evidence>